<accession>A0A975EYP8</accession>
<dbReference type="RefSeq" id="WP_210118124.1">
    <property type="nucleotide sequence ID" value="NZ_CP054257.1"/>
</dbReference>
<dbReference type="InterPro" id="IPR011990">
    <property type="entry name" value="TPR-like_helical_dom_sf"/>
</dbReference>
<reference evidence="3" key="2">
    <citation type="journal article" date="2021" name="Microbiol. Resour. Announc.">
        <title>Complete Genome Sequences of Three Human Oral Treponema parvum Isolates.</title>
        <authorList>
            <person name="Zeng H."/>
            <person name="Watt R.M."/>
        </authorList>
    </citation>
    <scope>NUCLEOTIDE SEQUENCE</scope>
    <source>
        <strain evidence="3">ATCC 700773</strain>
    </source>
</reference>
<dbReference type="EMBL" id="CP054257">
    <property type="protein sequence ID" value="QTQ11329.1"/>
    <property type="molecule type" value="Genomic_DNA"/>
</dbReference>
<evidence type="ECO:0000313" key="3">
    <source>
        <dbReference type="EMBL" id="QTQ11329.1"/>
    </source>
</evidence>
<protein>
    <recommendedName>
        <fullName evidence="5">Tetratricopeptide repeat protein</fullName>
    </recommendedName>
</protein>
<dbReference type="PROSITE" id="PS50005">
    <property type="entry name" value="TPR"/>
    <property type="match status" value="1"/>
</dbReference>
<dbReference type="InterPro" id="IPR019734">
    <property type="entry name" value="TPR_rpt"/>
</dbReference>
<evidence type="ECO:0000313" key="4">
    <source>
        <dbReference type="Proteomes" id="UP000671995"/>
    </source>
</evidence>
<evidence type="ECO:0000256" key="1">
    <source>
        <dbReference type="PROSITE-ProRule" id="PRU00339"/>
    </source>
</evidence>
<keyword evidence="2" id="KW-1133">Transmembrane helix</keyword>
<evidence type="ECO:0008006" key="5">
    <source>
        <dbReference type="Google" id="ProtNLM"/>
    </source>
</evidence>
<gene>
    <name evidence="3" type="ORF">HRI96_03435</name>
</gene>
<dbReference type="Gene3D" id="1.25.40.10">
    <property type="entry name" value="Tetratricopeptide repeat domain"/>
    <property type="match status" value="1"/>
</dbReference>
<dbReference type="SUPFAM" id="SSF48452">
    <property type="entry name" value="TPR-like"/>
    <property type="match status" value="1"/>
</dbReference>
<keyword evidence="2" id="KW-0472">Membrane</keyword>
<feature type="repeat" description="TPR" evidence="1">
    <location>
        <begin position="70"/>
        <end position="103"/>
    </location>
</feature>
<dbReference type="AlphaFoldDB" id="A0A975EYP8"/>
<keyword evidence="1" id="KW-0802">TPR repeat</keyword>
<organism evidence="3 4">
    <name type="scientific">Treponema parvum</name>
    <dbReference type="NCBI Taxonomy" id="138851"/>
    <lineage>
        <taxon>Bacteria</taxon>
        <taxon>Pseudomonadati</taxon>
        <taxon>Spirochaetota</taxon>
        <taxon>Spirochaetia</taxon>
        <taxon>Spirochaetales</taxon>
        <taxon>Treponemataceae</taxon>
        <taxon>Treponema</taxon>
    </lineage>
</organism>
<evidence type="ECO:0000256" key="2">
    <source>
        <dbReference type="SAM" id="Phobius"/>
    </source>
</evidence>
<proteinExistence type="predicted"/>
<name>A0A975EYP8_9SPIR</name>
<dbReference type="Proteomes" id="UP000671995">
    <property type="component" value="Chromosome"/>
</dbReference>
<feature type="transmembrane region" description="Helical" evidence="2">
    <location>
        <begin position="145"/>
        <end position="167"/>
    </location>
</feature>
<keyword evidence="2" id="KW-0812">Transmembrane</keyword>
<reference evidence="3" key="1">
    <citation type="submission" date="2020-05" db="EMBL/GenBank/DDBJ databases">
        <authorList>
            <person name="Zeng H."/>
            <person name="Chan Y.K."/>
            <person name="Watt R.M."/>
        </authorList>
    </citation>
    <scope>NUCLEOTIDE SEQUENCE</scope>
    <source>
        <strain evidence="3">ATCC 700773</strain>
    </source>
</reference>
<sequence length="372" mass="42151">MRRSALDTACTLIKQRQFAKAITLLEGRSDIYEENFDYYITLGTACLYVGDAGTASKYYRRARTIKLTDTRLLLGQAAIYLRRGDTDRALRYYLDIIDSDPGNKIALRAMEFIRTKGDYDTICRWVDSGRIEQFYPEIGVDPFRILSFIIPVLVFALGAVLVFNLAYKKPAVNGPRANLNAVALTKDEEKNAQERDLSGQTYRYILTDAQISESYKKAMEFFQEENDNAAQIELNRIVNSNAAFSIKQKANVFMGYLKEATFDTIQKAQNNYTYKQVSSDVPLYLNCCISWTGRISNARTLGDAFECDLLVGYETMKRVDGIVPVFFEKAPEPPIDGEKPVRILAKVALKDGFLSLEGRSVYQSVNDSLELR</sequence>
<dbReference type="SMART" id="SM00028">
    <property type="entry name" value="TPR"/>
    <property type="match status" value="2"/>
</dbReference>